<evidence type="ECO:0000256" key="1">
    <source>
        <dbReference type="SAM" id="MobiDB-lite"/>
    </source>
</evidence>
<protein>
    <submittedName>
        <fullName evidence="2">Uncharacterized protein</fullName>
    </submittedName>
</protein>
<dbReference type="EMBL" id="CAUYUJ010017594">
    <property type="protein sequence ID" value="CAK0876093.1"/>
    <property type="molecule type" value="Genomic_DNA"/>
</dbReference>
<accession>A0ABN9VRJ1</accession>
<feature type="non-terminal residue" evidence="2">
    <location>
        <position position="1"/>
    </location>
</feature>
<evidence type="ECO:0000313" key="2">
    <source>
        <dbReference type="EMBL" id="CAK0876093.1"/>
    </source>
</evidence>
<keyword evidence="3" id="KW-1185">Reference proteome</keyword>
<reference evidence="2" key="1">
    <citation type="submission" date="2023-10" db="EMBL/GenBank/DDBJ databases">
        <authorList>
            <person name="Chen Y."/>
            <person name="Shah S."/>
            <person name="Dougan E. K."/>
            <person name="Thang M."/>
            <person name="Chan C."/>
        </authorList>
    </citation>
    <scope>NUCLEOTIDE SEQUENCE [LARGE SCALE GENOMIC DNA]</scope>
</reference>
<dbReference type="Proteomes" id="UP001189429">
    <property type="component" value="Unassembled WGS sequence"/>
</dbReference>
<feature type="compositionally biased region" description="Basic and acidic residues" evidence="1">
    <location>
        <begin position="194"/>
        <end position="203"/>
    </location>
</feature>
<comment type="caution">
    <text evidence="2">The sequence shown here is derived from an EMBL/GenBank/DDBJ whole genome shotgun (WGS) entry which is preliminary data.</text>
</comment>
<organism evidence="2 3">
    <name type="scientific">Prorocentrum cordatum</name>
    <dbReference type="NCBI Taxonomy" id="2364126"/>
    <lineage>
        <taxon>Eukaryota</taxon>
        <taxon>Sar</taxon>
        <taxon>Alveolata</taxon>
        <taxon>Dinophyceae</taxon>
        <taxon>Prorocentrales</taxon>
        <taxon>Prorocentraceae</taxon>
        <taxon>Prorocentrum</taxon>
    </lineage>
</organism>
<feature type="region of interest" description="Disordered" evidence="1">
    <location>
        <begin position="174"/>
        <end position="203"/>
    </location>
</feature>
<gene>
    <name evidence="2" type="ORF">PCOR1329_LOCUS60587</name>
</gene>
<evidence type="ECO:0000313" key="3">
    <source>
        <dbReference type="Proteomes" id="UP001189429"/>
    </source>
</evidence>
<proteinExistence type="predicted"/>
<sequence>MPENALRAVLGAERFTALARELGVRAGGPVPPVHTNPPANACRSHFGMRAREPTVEALLGHSHAAALRFSKDGSAAVELSTAPRLNFGLLPPAARPPRIRGPRLCLPSRGAMADYNIPGIPVIQPCPGPALRGRSAARRHGALHARGAVHGQHEALTSACQRLRSRWRRVRDTPRGRLRRRRRGRCGPLPGEEVEGREGPAAV</sequence>
<feature type="compositionally biased region" description="Basic residues" evidence="1">
    <location>
        <begin position="176"/>
        <end position="185"/>
    </location>
</feature>
<name>A0ABN9VRJ1_9DINO</name>
<feature type="non-terminal residue" evidence="2">
    <location>
        <position position="203"/>
    </location>
</feature>